<evidence type="ECO:0000313" key="6">
    <source>
        <dbReference type="Proteomes" id="UP000250079"/>
    </source>
</evidence>
<dbReference type="Pfam" id="PF01965">
    <property type="entry name" value="DJ-1_PfpI"/>
    <property type="match status" value="1"/>
</dbReference>
<evidence type="ECO:0000256" key="1">
    <source>
        <dbReference type="ARBA" id="ARBA00023015"/>
    </source>
</evidence>
<keyword evidence="1" id="KW-0805">Transcription regulation</keyword>
<dbReference type="Proteomes" id="UP000250079">
    <property type="component" value="Chromosome"/>
</dbReference>
<dbReference type="InterPro" id="IPR009057">
    <property type="entry name" value="Homeodomain-like_sf"/>
</dbReference>
<keyword evidence="6" id="KW-1185">Reference proteome</keyword>
<dbReference type="EMBL" id="CP018632">
    <property type="protein sequence ID" value="ASJ72578.1"/>
    <property type="molecule type" value="Genomic_DNA"/>
</dbReference>
<sequence>MSERSGESNSGLDCTRFGVVAGQAEQCIAFFLPDTFGMLPFISAVEPLRAANRFSGRALYQWRLLGSGQANAVANNGMALSVDQGIDDGGRFDRLIVCGPHEPLHYSDKRALRALRQFAARGTLIGALDTGSYLLAQAELIKHRRCTIHWENLPGFREAFPHIVVSSELFEDDEGLFTCAGGTASLDMMLAIIGQDHGPALALQVAELFIATGSRTAADPQRRSIVERAGIHHAGLASCIELMEANLDQPIGTAELAAMINLSVRQLERLFRTHLQTTPTLYYQKTRLRAGHELLRQTTMSVLDVATAVGFTSTDYFSRRFRILYGYSPTEARKRQSAFQVSS</sequence>
<evidence type="ECO:0000259" key="4">
    <source>
        <dbReference type="PROSITE" id="PS01124"/>
    </source>
</evidence>
<dbReference type="Gene3D" id="3.40.50.880">
    <property type="match status" value="1"/>
</dbReference>
<protein>
    <submittedName>
        <fullName evidence="5">HTH-type transcriptional regulator CdhR</fullName>
    </submittedName>
</protein>
<dbReference type="Pfam" id="PF12833">
    <property type="entry name" value="HTH_18"/>
    <property type="match status" value="1"/>
</dbReference>
<dbReference type="GO" id="GO:0003700">
    <property type="term" value="F:DNA-binding transcription factor activity"/>
    <property type="evidence" value="ECO:0007669"/>
    <property type="project" value="InterPro"/>
</dbReference>
<dbReference type="PROSITE" id="PS01124">
    <property type="entry name" value="HTH_ARAC_FAMILY_2"/>
    <property type="match status" value="1"/>
</dbReference>
<dbReference type="InterPro" id="IPR002818">
    <property type="entry name" value="DJ-1/PfpI"/>
</dbReference>
<organism evidence="5 6">
    <name type="scientific">Granulosicoccus antarcticus IMCC3135</name>
    <dbReference type="NCBI Taxonomy" id="1192854"/>
    <lineage>
        <taxon>Bacteria</taxon>
        <taxon>Pseudomonadati</taxon>
        <taxon>Pseudomonadota</taxon>
        <taxon>Gammaproteobacteria</taxon>
        <taxon>Chromatiales</taxon>
        <taxon>Granulosicoccaceae</taxon>
        <taxon>Granulosicoccus</taxon>
    </lineage>
</organism>
<dbReference type="SUPFAM" id="SSF46689">
    <property type="entry name" value="Homeodomain-like"/>
    <property type="match status" value="2"/>
</dbReference>
<evidence type="ECO:0000256" key="2">
    <source>
        <dbReference type="ARBA" id="ARBA00023125"/>
    </source>
</evidence>
<feature type="domain" description="HTH araC/xylS-type" evidence="4">
    <location>
        <begin position="237"/>
        <end position="335"/>
    </location>
</feature>
<dbReference type="InterPro" id="IPR052158">
    <property type="entry name" value="INH-QAR"/>
</dbReference>
<dbReference type="PRINTS" id="PR00032">
    <property type="entry name" value="HTHARAC"/>
</dbReference>
<keyword evidence="2" id="KW-0238">DNA-binding</keyword>
<dbReference type="OrthoDB" id="6057514at2"/>
<dbReference type="GO" id="GO:0043565">
    <property type="term" value="F:sequence-specific DNA binding"/>
    <property type="evidence" value="ECO:0007669"/>
    <property type="project" value="InterPro"/>
</dbReference>
<accession>A0A2Z2NS67</accession>
<dbReference type="Gene3D" id="1.10.10.60">
    <property type="entry name" value="Homeodomain-like"/>
    <property type="match status" value="1"/>
</dbReference>
<proteinExistence type="predicted"/>
<dbReference type="AlphaFoldDB" id="A0A2Z2NS67"/>
<name>A0A2Z2NS67_9GAMM</name>
<dbReference type="RefSeq" id="WP_088917878.1">
    <property type="nucleotide sequence ID" value="NZ_CP018632.1"/>
</dbReference>
<evidence type="ECO:0000313" key="5">
    <source>
        <dbReference type="EMBL" id="ASJ72578.1"/>
    </source>
</evidence>
<gene>
    <name evidence="5" type="primary">cdhR_1</name>
    <name evidence="5" type="ORF">IMCC3135_12450</name>
</gene>
<dbReference type="SMART" id="SM00342">
    <property type="entry name" value="HTH_ARAC"/>
    <property type="match status" value="1"/>
</dbReference>
<dbReference type="InterPro" id="IPR020449">
    <property type="entry name" value="Tscrpt_reg_AraC-type_HTH"/>
</dbReference>
<dbReference type="SUPFAM" id="SSF52317">
    <property type="entry name" value="Class I glutamine amidotransferase-like"/>
    <property type="match status" value="1"/>
</dbReference>
<dbReference type="InterPro" id="IPR029062">
    <property type="entry name" value="Class_I_gatase-like"/>
</dbReference>
<dbReference type="PANTHER" id="PTHR43130">
    <property type="entry name" value="ARAC-FAMILY TRANSCRIPTIONAL REGULATOR"/>
    <property type="match status" value="1"/>
</dbReference>
<keyword evidence="3" id="KW-0804">Transcription</keyword>
<dbReference type="CDD" id="cd03136">
    <property type="entry name" value="GATase1_AraC_ArgR_like"/>
    <property type="match status" value="1"/>
</dbReference>
<evidence type="ECO:0000256" key="3">
    <source>
        <dbReference type="ARBA" id="ARBA00023163"/>
    </source>
</evidence>
<reference evidence="5 6" key="1">
    <citation type="submission" date="2016-12" db="EMBL/GenBank/DDBJ databases">
        <authorList>
            <person name="Song W.-J."/>
            <person name="Kurnit D.M."/>
        </authorList>
    </citation>
    <scope>NUCLEOTIDE SEQUENCE [LARGE SCALE GENOMIC DNA]</scope>
    <source>
        <strain evidence="5 6">IMCC3135</strain>
    </source>
</reference>
<dbReference type="KEGG" id="gai:IMCC3135_12450"/>
<dbReference type="PANTHER" id="PTHR43130:SF3">
    <property type="entry name" value="HTH-TYPE TRANSCRIPTIONAL REGULATOR RV1931C"/>
    <property type="match status" value="1"/>
</dbReference>
<dbReference type="InterPro" id="IPR018060">
    <property type="entry name" value="HTH_AraC"/>
</dbReference>